<evidence type="ECO:0000256" key="8">
    <source>
        <dbReference type="SAM" id="Phobius"/>
    </source>
</evidence>
<feature type="transmembrane region" description="Helical" evidence="8">
    <location>
        <begin position="128"/>
        <end position="147"/>
    </location>
</feature>
<feature type="region of interest" description="Disordered" evidence="7">
    <location>
        <begin position="1"/>
        <end position="21"/>
    </location>
</feature>
<evidence type="ECO:0000259" key="9">
    <source>
        <dbReference type="Pfam" id="PF02397"/>
    </source>
</evidence>
<feature type="transmembrane region" description="Helical" evidence="8">
    <location>
        <begin position="102"/>
        <end position="122"/>
    </location>
</feature>
<evidence type="ECO:0000256" key="5">
    <source>
        <dbReference type="ARBA" id="ARBA00022989"/>
    </source>
</evidence>
<evidence type="ECO:0000313" key="11">
    <source>
        <dbReference type="Proteomes" id="UP000315759"/>
    </source>
</evidence>
<feature type="transmembrane region" description="Helical" evidence="8">
    <location>
        <begin position="63"/>
        <end position="82"/>
    </location>
</feature>
<dbReference type="Proteomes" id="UP000315759">
    <property type="component" value="Unassembled WGS sequence"/>
</dbReference>
<evidence type="ECO:0000256" key="1">
    <source>
        <dbReference type="ARBA" id="ARBA00004141"/>
    </source>
</evidence>
<dbReference type="InterPro" id="IPR003362">
    <property type="entry name" value="Bact_transf"/>
</dbReference>
<keyword evidence="6 8" id="KW-0472">Membrane</keyword>
<dbReference type="GO" id="GO:0016780">
    <property type="term" value="F:phosphotransferase activity, for other substituted phosphate groups"/>
    <property type="evidence" value="ECO:0007669"/>
    <property type="project" value="TreeGrafter"/>
</dbReference>
<evidence type="ECO:0000256" key="6">
    <source>
        <dbReference type="ARBA" id="ARBA00023136"/>
    </source>
</evidence>
<feature type="transmembrane region" description="Helical" evidence="8">
    <location>
        <begin position="31"/>
        <end position="51"/>
    </location>
</feature>
<dbReference type="InterPro" id="IPR017475">
    <property type="entry name" value="EPS_sugar_tfrase"/>
</dbReference>
<name>A0A544W522_9MYCO</name>
<keyword evidence="3 10" id="KW-0808">Transferase</keyword>
<dbReference type="EMBL" id="VIFX01000007">
    <property type="protein sequence ID" value="TQR87330.1"/>
    <property type="molecule type" value="Genomic_DNA"/>
</dbReference>
<evidence type="ECO:0000256" key="2">
    <source>
        <dbReference type="ARBA" id="ARBA00006464"/>
    </source>
</evidence>
<gene>
    <name evidence="10" type="ORF">D8S82_07505</name>
</gene>
<comment type="subcellular location">
    <subcellularLocation>
        <location evidence="1">Membrane</location>
        <topology evidence="1">Multi-pass membrane protein</topology>
    </subcellularLocation>
</comment>
<feature type="transmembrane region" description="Helical" evidence="8">
    <location>
        <begin position="306"/>
        <end position="327"/>
    </location>
</feature>
<comment type="caution">
    <text evidence="10">The sequence shown here is derived from an EMBL/GenBank/DDBJ whole genome shotgun (WGS) entry which is preliminary data.</text>
</comment>
<comment type="similarity">
    <text evidence="2">Belongs to the bacterial sugar transferase family.</text>
</comment>
<dbReference type="Pfam" id="PF13727">
    <property type="entry name" value="CoA_binding_3"/>
    <property type="match status" value="1"/>
</dbReference>
<keyword evidence="5 8" id="KW-1133">Transmembrane helix</keyword>
<dbReference type="NCBIfam" id="TIGR03025">
    <property type="entry name" value="EPS_sugtrans"/>
    <property type="match status" value="1"/>
</dbReference>
<dbReference type="PANTHER" id="PTHR30576">
    <property type="entry name" value="COLANIC BIOSYNTHESIS UDP-GLUCOSE LIPID CARRIER TRANSFERASE"/>
    <property type="match status" value="1"/>
</dbReference>
<accession>A0A544W522</accession>
<dbReference type="PANTHER" id="PTHR30576:SF10">
    <property type="entry name" value="SLL5057 PROTEIN"/>
    <property type="match status" value="1"/>
</dbReference>
<keyword evidence="11" id="KW-1185">Reference proteome</keyword>
<feature type="domain" description="Bacterial sugar transferase" evidence="9">
    <location>
        <begin position="301"/>
        <end position="488"/>
    </location>
</feature>
<evidence type="ECO:0000256" key="4">
    <source>
        <dbReference type="ARBA" id="ARBA00022692"/>
    </source>
</evidence>
<reference evidence="10 11" key="1">
    <citation type="submission" date="2018-10" db="EMBL/GenBank/DDBJ databases">
        <title>Draft genome of Mycobacterium hodleri strain B.</title>
        <authorList>
            <person name="Amande T.J."/>
            <person name="Mcgenity T.J."/>
        </authorList>
    </citation>
    <scope>NUCLEOTIDE SEQUENCE [LARGE SCALE GENOMIC DNA]</scope>
    <source>
        <strain evidence="10 11">B</strain>
    </source>
</reference>
<sequence length="494" mass="54581">MSLVREPDHTSSPNSPTPIVGRPRWERQYTFHLLVTDTIVVLGAVVLAQYVRFGSTPTTGLMSRYDTVCSVALVIIWLSALAGFRARSPRYLGAGIEEYRRLVAASFWSFGAVAMCELLIKLSVSRGYLAVALPVGVIGLVLSRLQWRKYVTRQRARGNYQTSVLAIGDRGGVSNLASELIEDPSCGYRVVGIAIPGYGPPRGEYVTICGEQIPIVGGEAQVFEAIRTHGADTVAIAGTEHFGVKGIRKLIWELEPMNVELVVSPGVMDVARSRLVMRPIAGLPLLYIDKPQYLGAKRIQKRAFDFCFALTALAVASPILVCAALIIKLGSKGPVLYSAERIGIDGKPFQMLKFRTMVEGADRQLPKLLGVNESDGLTFKMKDDPRITPAGRVLRRFSIDELPQFVNVLRQEMSVVGPRPPLRREVERYDGDVQRRLLVKPGVTGLWQVSGRSDLPWEKAVRLDLSYVDNWSMVGDVLIIIKTFRAVLERNGAY</sequence>
<dbReference type="Pfam" id="PF02397">
    <property type="entry name" value="Bac_transf"/>
    <property type="match status" value="1"/>
</dbReference>
<keyword evidence="4 8" id="KW-0812">Transmembrane</keyword>
<dbReference type="GO" id="GO:0016020">
    <property type="term" value="C:membrane"/>
    <property type="evidence" value="ECO:0007669"/>
    <property type="project" value="UniProtKB-SubCell"/>
</dbReference>
<evidence type="ECO:0000256" key="3">
    <source>
        <dbReference type="ARBA" id="ARBA00022679"/>
    </source>
</evidence>
<organism evidence="10 11">
    <name type="scientific">Mycolicibacterium hodleri</name>
    <dbReference type="NCBI Taxonomy" id="49897"/>
    <lineage>
        <taxon>Bacteria</taxon>
        <taxon>Bacillati</taxon>
        <taxon>Actinomycetota</taxon>
        <taxon>Actinomycetes</taxon>
        <taxon>Mycobacteriales</taxon>
        <taxon>Mycobacteriaceae</taxon>
        <taxon>Mycolicibacterium</taxon>
    </lineage>
</organism>
<dbReference type="AlphaFoldDB" id="A0A544W522"/>
<evidence type="ECO:0000313" key="10">
    <source>
        <dbReference type="EMBL" id="TQR87330.1"/>
    </source>
</evidence>
<proteinExistence type="inferred from homology"/>
<evidence type="ECO:0000256" key="7">
    <source>
        <dbReference type="SAM" id="MobiDB-lite"/>
    </source>
</evidence>
<protein>
    <submittedName>
        <fullName evidence="10">Sugar transferase</fullName>
    </submittedName>
</protein>
<dbReference type="RefSeq" id="WP_142551570.1">
    <property type="nucleotide sequence ID" value="NZ_VIFX01000007.1"/>
</dbReference>